<dbReference type="EMBL" id="JAWQEG010000003">
    <property type="protein sequence ID" value="KAK3896270.1"/>
    <property type="molecule type" value="Genomic_DNA"/>
</dbReference>
<proteinExistence type="predicted"/>
<keyword evidence="3" id="KW-1185">Reference proteome</keyword>
<sequence length="142" mass="16132">MYIPTTSTPTHDTYAFWECEFLRIKAELGRRWHHNKDPRTLNNPYLPRRLAHLPPTSRHQLVLNLPRRLSTPPRSPSTTLTSPDSTHPLPHLPCHYPSSTIYPPSPISTHITILHTHDATPQSHIKLVPPPPPPPSRKLGLA</sequence>
<dbReference type="AlphaFoldDB" id="A0AAE1GQ97"/>
<feature type="region of interest" description="Disordered" evidence="1">
    <location>
        <begin position="66"/>
        <end position="92"/>
    </location>
</feature>
<reference evidence="2" key="1">
    <citation type="submission" date="2023-10" db="EMBL/GenBank/DDBJ databases">
        <title>Genome assemblies of two species of porcelain crab, Petrolisthes cinctipes and Petrolisthes manimaculis (Anomura: Porcellanidae).</title>
        <authorList>
            <person name="Angst P."/>
        </authorList>
    </citation>
    <scope>NUCLEOTIDE SEQUENCE</scope>
    <source>
        <strain evidence="2">PB745_01</strain>
        <tissue evidence="2">Gill</tissue>
    </source>
</reference>
<organism evidence="2 3">
    <name type="scientific">Petrolisthes cinctipes</name>
    <name type="common">Flat porcelain crab</name>
    <dbReference type="NCBI Taxonomy" id="88211"/>
    <lineage>
        <taxon>Eukaryota</taxon>
        <taxon>Metazoa</taxon>
        <taxon>Ecdysozoa</taxon>
        <taxon>Arthropoda</taxon>
        <taxon>Crustacea</taxon>
        <taxon>Multicrustacea</taxon>
        <taxon>Malacostraca</taxon>
        <taxon>Eumalacostraca</taxon>
        <taxon>Eucarida</taxon>
        <taxon>Decapoda</taxon>
        <taxon>Pleocyemata</taxon>
        <taxon>Anomura</taxon>
        <taxon>Galatheoidea</taxon>
        <taxon>Porcellanidae</taxon>
        <taxon>Petrolisthes</taxon>
    </lineage>
</organism>
<evidence type="ECO:0000313" key="2">
    <source>
        <dbReference type="EMBL" id="KAK3896270.1"/>
    </source>
</evidence>
<comment type="caution">
    <text evidence="2">The sequence shown here is derived from an EMBL/GenBank/DDBJ whole genome shotgun (WGS) entry which is preliminary data.</text>
</comment>
<dbReference type="Proteomes" id="UP001286313">
    <property type="component" value="Unassembled WGS sequence"/>
</dbReference>
<evidence type="ECO:0000256" key="1">
    <source>
        <dbReference type="SAM" id="MobiDB-lite"/>
    </source>
</evidence>
<accession>A0AAE1GQ97</accession>
<protein>
    <submittedName>
        <fullName evidence="2">Uncharacterized protein</fullName>
    </submittedName>
</protein>
<feature type="region of interest" description="Disordered" evidence="1">
    <location>
        <begin position="120"/>
        <end position="142"/>
    </location>
</feature>
<gene>
    <name evidence="2" type="ORF">Pcinc_000014</name>
</gene>
<evidence type="ECO:0000313" key="3">
    <source>
        <dbReference type="Proteomes" id="UP001286313"/>
    </source>
</evidence>
<name>A0AAE1GQ97_PETCI</name>